<gene>
    <name evidence="2" type="ORF">MED297_18553</name>
</gene>
<dbReference type="EMBL" id="AAOE01000011">
    <property type="protein sequence ID" value="EAR09317.1"/>
    <property type="molecule type" value="Genomic_DNA"/>
</dbReference>
<keyword evidence="3" id="KW-1185">Reference proteome</keyword>
<dbReference type="RefSeq" id="WP_008044222.1">
    <property type="nucleotide sequence ID" value="NZ_CH724151.1"/>
</dbReference>
<name>A4BEY2_9GAMM</name>
<dbReference type="OrthoDB" id="5750169at2"/>
<dbReference type="Proteomes" id="UP000005953">
    <property type="component" value="Unassembled WGS sequence"/>
</dbReference>
<evidence type="ECO:0000313" key="3">
    <source>
        <dbReference type="Proteomes" id="UP000005953"/>
    </source>
</evidence>
<comment type="caution">
    <text evidence="2">The sequence shown here is derived from an EMBL/GenBank/DDBJ whole genome shotgun (WGS) entry which is preliminary data.</text>
</comment>
<organism evidence="2 3">
    <name type="scientific">Reinekea blandensis MED297</name>
    <dbReference type="NCBI Taxonomy" id="314283"/>
    <lineage>
        <taxon>Bacteria</taxon>
        <taxon>Pseudomonadati</taxon>
        <taxon>Pseudomonadota</taxon>
        <taxon>Gammaproteobacteria</taxon>
        <taxon>Oceanospirillales</taxon>
        <taxon>Saccharospirillaceae</taxon>
        <taxon>Reinekea</taxon>
    </lineage>
</organism>
<sequence length="695" mass="76804">MTRNFFTSAMLAVCLAGVSLPSQAFDLFGLFSKNDLEDMIPYVPAETPIFFAGTADRDLVEQMNQVMDPSLFADTGAEMEKLFAEGPQSPGLDLFQSLVLDFYGNDDESIVDTYERYGYKLDGASLFYVDGVFPVMRFALDDTDTFWSALEARAEEADYTMTERTLSDERLVTFELLQEPEFTLSLGLLTANDTLTLALFTPKDSDDALKQRFALTKPANALTKSEWRDLGDDYDFDEQMRGYVHLVRLANVLLNEQTLAAQQLNDLLPEGLPTSEWPQACREESLALLSGAPRVVFGSQSMELDGETISMTLLTALEINNDDIRNDLLPLQGFVPAYVTNNPELALGLGLGLDMDNLVPALSSLWNRFVQADFECEVLQGAQMEVQELNPAVLSMAAGFAQGVKGVSAGLFDLAFDDAMENVSADLLISVSAEKPSVIASLMTSYLPFLQGQSIPQDGTPVEMSIPMLPVQPSIAIKNKHLVLFTGEKSEAEANALADVELSANALSGVTIDYQKMGDLMMDSTALMSEFASGDCTDTYVGALALKNFDFRLSGGDQFTEQGYVTTYNINMNLAAFQSSAEDVSGEYQLEMMDYDCSWMPIGQEVLNADGTGVFSQQDEAGECVVYESRYEWSKSFSTMEQTNSTNRYRDDCSSEWLDEEPYDFTCMVLAADDEGFYCMEVTEGESTLYRYTEQ</sequence>
<feature type="signal peptide" evidence="1">
    <location>
        <begin position="1"/>
        <end position="24"/>
    </location>
</feature>
<dbReference type="HOGENOM" id="CLU_025721_0_0_6"/>
<evidence type="ECO:0000256" key="1">
    <source>
        <dbReference type="SAM" id="SignalP"/>
    </source>
</evidence>
<keyword evidence="1" id="KW-0732">Signal</keyword>
<reference evidence="2 3" key="1">
    <citation type="submission" date="2006-02" db="EMBL/GenBank/DDBJ databases">
        <authorList>
            <person name="Pinhassi J."/>
            <person name="Pedros-Alio C."/>
            <person name="Ferriera S."/>
            <person name="Johnson J."/>
            <person name="Kravitz S."/>
            <person name="Halpern A."/>
            <person name="Remington K."/>
            <person name="Beeson K."/>
            <person name="Tran B."/>
            <person name="Rogers Y.-H."/>
            <person name="Friedman R."/>
            <person name="Venter J.C."/>
        </authorList>
    </citation>
    <scope>NUCLEOTIDE SEQUENCE [LARGE SCALE GENOMIC DNA]</scope>
    <source>
        <strain evidence="2 3">MED297</strain>
    </source>
</reference>
<feature type="chain" id="PRO_5002666470" evidence="1">
    <location>
        <begin position="25"/>
        <end position="695"/>
    </location>
</feature>
<accession>A4BEY2</accession>
<evidence type="ECO:0000313" key="2">
    <source>
        <dbReference type="EMBL" id="EAR09317.1"/>
    </source>
</evidence>
<dbReference type="AlphaFoldDB" id="A4BEY2"/>
<protein>
    <submittedName>
        <fullName evidence="2">Uncharacterized protein</fullName>
    </submittedName>
</protein>
<proteinExistence type="predicted"/>